<gene>
    <name evidence="13" type="ORF">CEN44_19155</name>
</gene>
<reference evidence="13 14" key="1">
    <citation type="submission" date="2017-08" db="EMBL/GenBank/DDBJ databases">
        <title>Genomes of Fischerella (Mastigocladus) sp. strains.</title>
        <authorList>
            <person name="Miller S.R."/>
        </authorList>
    </citation>
    <scope>NUCLEOTIDE SEQUENCE [LARGE SCALE GENOMIC DNA]</scope>
    <source>
        <strain evidence="13 14">CCMEE 5323</strain>
    </source>
</reference>
<keyword evidence="6 9" id="KW-0067">ATP-binding</keyword>
<dbReference type="PROSITE" id="PS50011">
    <property type="entry name" value="PROTEIN_KINASE_DOM"/>
    <property type="match status" value="1"/>
</dbReference>
<comment type="catalytic activity">
    <reaction evidence="7">
        <text>L-threonyl-[protein] + ATP = O-phospho-L-threonyl-[protein] + ADP + H(+)</text>
        <dbReference type="Rhea" id="RHEA:46608"/>
        <dbReference type="Rhea" id="RHEA-COMP:11060"/>
        <dbReference type="Rhea" id="RHEA-COMP:11605"/>
        <dbReference type="ChEBI" id="CHEBI:15378"/>
        <dbReference type="ChEBI" id="CHEBI:30013"/>
        <dbReference type="ChEBI" id="CHEBI:30616"/>
        <dbReference type="ChEBI" id="CHEBI:61977"/>
        <dbReference type="ChEBI" id="CHEBI:456216"/>
        <dbReference type="EC" id="2.7.11.1"/>
    </reaction>
</comment>
<sequence>MEVYCTRPGCPRPRNYFSDLDDHSILRTVQQKYCTACGMPLILVGRYLPTKLLGRGGFGAAFLACDRYTPGMRQCVVKQFQPAGNLSATQLKLAQDLFEREAIVLEEIGSQHEQIPDLFAYFPVIVSSFSQPGQQDQFFYLVQEYIDGQNLEEELNHKGKFSEQEVLDVLQNVLKILQFVHNKGIIHRDIKPSNIMRHRNGKLYLLDFGAVKQVANAPPGGVASSTGIFSLGFAPPEQMSGGQVFPSTDLYALAVTAVMLLTGEKDVTKLFDVYSNQWKWQERVSVSPLVANTLDRMLLPAANQRFQSAQEVLDALNLNVQPVIPTQINPRQPTQLPSSIKSQPQPTPTQPAQQAPFSSTSRVAPLSTLELLMGAGFSGFEGGLIAIALYGVLRSLNITFVAGAVILAILIFGQKQRWIERTEMLVLAAATWGVIFFFPVLRAGLSIKQVIILSVAAGLVAIAVTALFRLIYKLLTLFFSN</sequence>
<keyword evidence="4 9" id="KW-0547">Nucleotide-binding</keyword>
<dbReference type="SUPFAM" id="SSF56112">
    <property type="entry name" value="Protein kinase-like (PK-like)"/>
    <property type="match status" value="1"/>
</dbReference>
<feature type="domain" description="Protein kinase" evidence="12">
    <location>
        <begin position="47"/>
        <end position="324"/>
    </location>
</feature>
<dbReference type="InterPro" id="IPR000719">
    <property type="entry name" value="Prot_kinase_dom"/>
</dbReference>
<proteinExistence type="predicted"/>
<organism evidence="13 14">
    <name type="scientific">Fischerella muscicola CCMEE 5323</name>
    <dbReference type="NCBI Taxonomy" id="2019572"/>
    <lineage>
        <taxon>Bacteria</taxon>
        <taxon>Bacillati</taxon>
        <taxon>Cyanobacteriota</taxon>
        <taxon>Cyanophyceae</taxon>
        <taxon>Nostocales</taxon>
        <taxon>Hapalosiphonaceae</taxon>
        <taxon>Fischerella</taxon>
    </lineage>
</organism>
<dbReference type="GO" id="GO:0004674">
    <property type="term" value="F:protein serine/threonine kinase activity"/>
    <property type="evidence" value="ECO:0007669"/>
    <property type="project" value="UniProtKB-KW"/>
</dbReference>
<dbReference type="EC" id="2.7.11.1" evidence="1"/>
<keyword evidence="5 13" id="KW-0418">Kinase</keyword>
<evidence type="ECO:0000256" key="5">
    <source>
        <dbReference type="ARBA" id="ARBA00022777"/>
    </source>
</evidence>
<evidence type="ECO:0000256" key="1">
    <source>
        <dbReference type="ARBA" id="ARBA00012513"/>
    </source>
</evidence>
<dbReference type="Proteomes" id="UP000235036">
    <property type="component" value="Unassembled WGS sequence"/>
</dbReference>
<evidence type="ECO:0000256" key="9">
    <source>
        <dbReference type="PROSITE-ProRule" id="PRU10141"/>
    </source>
</evidence>
<evidence type="ECO:0000256" key="8">
    <source>
        <dbReference type="ARBA" id="ARBA00048679"/>
    </source>
</evidence>
<dbReference type="InterPro" id="IPR011009">
    <property type="entry name" value="Kinase-like_dom_sf"/>
</dbReference>
<feature type="binding site" evidence="9">
    <location>
        <position position="78"/>
    </location>
    <ligand>
        <name>ATP</name>
        <dbReference type="ChEBI" id="CHEBI:30616"/>
    </ligand>
</feature>
<accession>A0A2N6JZH5</accession>
<evidence type="ECO:0000256" key="4">
    <source>
        <dbReference type="ARBA" id="ARBA00022741"/>
    </source>
</evidence>
<dbReference type="NCBIfam" id="NF045510">
    <property type="entry name" value="4Cys_prefix_kin"/>
    <property type="match status" value="1"/>
</dbReference>
<evidence type="ECO:0000313" key="14">
    <source>
        <dbReference type="Proteomes" id="UP000235036"/>
    </source>
</evidence>
<dbReference type="Gene3D" id="1.10.510.10">
    <property type="entry name" value="Transferase(Phosphotransferase) domain 1"/>
    <property type="match status" value="1"/>
</dbReference>
<keyword evidence="2 13" id="KW-0723">Serine/threonine-protein kinase</keyword>
<evidence type="ECO:0000256" key="11">
    <source>
        <dbReference type="SAM" id="Phobius"/>
    </source>
</evidence>
<dbReference type="SMART" id="SM00220">
    <property type="entry name" value="S_TKc"/>
    <property type="match status" value="1"/>
</dbReference>
<keyword evidence="11" id="KW-1133">Transmembrane helix</keyword>
<keyword evidence="11" id="KW-0472">Membrane</keyword>
<evidence type="ECO:0000256" key="10">
    <source>
        <dbReference type="SAM" id="MobiDB-lite"/>
    </source>
</evidence>
<dbReference type="EMBL" id="NRQW01000439">
    <property type="protein sequence ID" value="PLZ86806.1"/>
    <property type="molecule type" value="Genomic_DNA"/>
</dbReference>
<name>A0A2N6JZH5_FISMU</name>
<protein>
    <recommendedName>
        <fullName evidence="1">non-specific serine/threonine protein kinase</fullName>
        <ecNumber evidence="1">2.7.11.1</ecNumber>
    </recommendedName>
</protein>
<dbReference type="PANTHER" id="PTHR24363:SF0">
    <property type="entry name" value="SERINE_THREONINE KINASE LIKE DOMAIN CONTAINING 1"/>
    <property type="match status" value="1"/>
</dbReference>
<dbReference type="PROSITE" id="PS00107">
    <property type="entry name" value="PROTEIN_KINASE_ATP"/>
    <property type="match status" value="1"/>
</dbReference>
<feature type="compositionally biased region" description="Polar residues" evidence="10">
    <location>
        <begin position="327"/>
        <end position="342"/>
    </location>
</feature>
<dbReference type="RefSeq" id="WP_016868122.1">
    <property type="nucleotide sequence ID" value="NZ_CAWNVR010000558.1"/>
</dbReference>
<feature type="transmembrane region" description="Helical" evidence="11">
    <location>
        <begin position="451"/>
        <end position="472"/>
    </location>
</feature>
<feature type="transmembrane region" description="Helical" evidence="11">
    <location>
        <begin position="425"/>
        <end position="445"/>
    </location>
</feature>
<dbReference type="Pfam" id="PF00069">
    <property type="entry name" value="Pkinase"/>
    <property type="match status" value="1"/>
</dbReference>
<evidence type="ECO:0000313" key="13">
    <source>
        <dbReference type="EMBL" id="PLZ86806.1"/>
    </source>
</evidence>
<dbReference type="CDD" id="cd14014">
    <property type="entry name" value="STKc_PknB_like"/>
    <property type="match status" value="1"/>
</dbReference>
<evidence type="ECO:0000256" key="7">
    <source>
        <dbReference type="ARBA" id="ARBA00047899"/>
    </source>
</evidence>
<keyword evidence="11" id="KW-0812">Transmembrane</keyword>
<comment type="caution">
    <text evidence="13">The sequence shown here is derived from an EMBL/GenBank/DDBJ whole genome shotgun (WGS) entry which is preliminary data.</text>
</comment>
<evidence type="ECO:0000256" key="3">
    <source>
        <dbReference type="ARBA" id="ARBA00022679"/>
    </source>
</evidence>
<keyword evidence="3" id="KW-0808">Transferase</keyword>
<evidence type="ECO:0000256" key="6">
    <source>
        <dbReference type="ARBA" id="ARBA00022840"/>
    </source>
</evidence>
<feature type="transmembrane region" description="Helical" evidence="11">
    <location>
        <begin position="396"/>
        <end position="413"/>
    </location>
</feature>
<comment type="catalytic activity">
    <reaction evidence="8">
        <text>L-seryl-[protein] + ATP = O-phospho-L-seryl-[protein] + ADP + H(+)</text>
        <dbReference type="Rhea" id="RHEA:17989"/>
        <dbReference type="Rhea" id="RHEA-COMP:9863"/>
        <dbReference type="Rhea" id="RHEA-COMP:11604"/>
        <dbReference type="ChEBI" id="CHEBI:15378"/>
        <dbReference type="ChEBI" id="CHEBI:29999"/>
        <dbReference type="ChEBI" id="CHEBI:30616"/>
        <dbReference type="ChEBI" id="CHEBI:83421"/>
        <dbReference type="ChEBI" id="CHEBI:456216"/>
        <dbReference type="EC" id="2.7.11.1"/>
    </reaction>
</comment>
<dbReference type="GO" id="GO:0005524">
    <property type="term" value="F:ATP binding"/>
    <property type="evidence" value="ECO:0007669"/>
    <property type="project" value="UniProtKB-UniRule"/>
</dbReference>
<dbReference type="AlphaFoldDB" id="A0A2N6JZH5"/>
<evidence type="ECO:0000259" key="12">
    <source>
        <dbReference type="PROSITE" id="PS50011"/>
    </source>
</evidence>
<feature type="region of interest" description="Disordered" evidence="10">
    <location>
        <begin position="327"/>
        <end position="360"/>
    </location>
</feature>
<evidence type="ECO:0000256" key="2">
    <source>
        <dbReference type="ARBA" id="ARBA00022527"/>
    </source>
</evidence>
<keyword evidence="14" id="KW-1185">Reference proteome</keyword>
<dbReference type="PANTHER" id="PTHR24363">
    <property type="entry name" value="SERINE/THREONINE PROTEIN KINASE"/>
    <property type="match status" value="1"/>
</dbReference>
<dbReference type="InterPro" id="IPR017441">
    <property type="entry name" value="Protein_kinase_ATP_BS"/>
</dbReference>